<sequence>MSTNESQDEPHIVLQTAPGGDTVDPASDDADSAYGDVASETASLTSSIMRGRYENGRRYHAYQDGIYMFPDDEQEQDRLDIKYASLQMVFSDRVVFAPLKDPQEILDIGTGTGIWAMDAGEQYPGATGKRCDVLISICRVPPNVKFEIDNAEDLWTWDEDFFDLVHMRTMTGCIRDWDKLFSQAFRHTKPGGYIELQEMDYMGIVQPTSRNPGTSFITWCAEQGLAGKKAGLNLRTSVSFLTSSLARAGFVDCQVLEYKLPIGPWARDKRLRNAGLLQLSAMLEGIEGLSLRLYTFYAGWSLDELKILLAKVRSELKDPGCHTYWPV</sequence>
<dbReference type="SUPFAM" id="SSF53335">
    <property type="entry name" value="S-adenosyl-L-methionine-dependent methyltransferases"/>
    <property type="match status" value="1"/>
</dbReference>
<keyword evidence="3" id="KW-1185">Reference proteome</keyword>
<reference evidence="2" key="1">
    <citation type="journal article" date="2020" name="Stud. Mycol.">
        <title>101 Dothideomycetes genomes: a test case for predicting lifestyles and emergence of pathogens.</title>
        <authorList>
            <person name="Haridas S."/>
            <person name="Albert R."/>
            <person name="Binder M."/>
            <person name="Bloem J."/>
            <person name="Labutti K."/>
            <person name="Salamov A."/>
            <person name="Andreopoulos B."/>
            <person name="Baker S."/>
            <person name="Barry K."/>
            <person name="Bills G."/>
            <person name="Bluhm B."/>
            <person name="Cannon C."/>
            <person name="Castanera R."/>
            <person name="Culley D."/>
            <person name="Daum C."/>
            <person name="Ezra D."/>
            <person name="Gonzalez J."/>
            <person name="Henrissat B."/>
            <person name="Kuo A."/>
            <person name="Liang C."/>
            <person name="Lipzen A."/>
            <person name="Lutzoni F."/>
            <person name="Magnuson J."/>
            <person name="Mondo S."/>
            <person name="Nolan M."/>
            <person name="Ohm R."/>
            <person name="Pangilinan J."/>
            <person name="Park H.-J."/>
            <person name="Ramirez L."/>
            <person name="Alfaro M."/>
            <person name="Sun H."/>
            <person name="Tritt A."/>
            <person name="Yoshinaga Y."/>
            <person name="Zwiers L.-H."/>
            <person name="Turgeon B."/>
            <person name="Goodwin S."/>
            <person name="Spatafora J."/>
            <person name="Crous P."/>
            <person name="Grigoriev I."/>
        </authorList>
    </citation>
    <scope>NUCLEOTIDE SEQUENCE</scope>
    <source>
        <strain evidence="2">CBS 110217</strain>
    </source>
</reference>
<dbReference type="EMBL" id="ML978275">
    <property type="protein sequence ID" value="KAF2025084.1"/>
    <property type="molecule type" value="Genomic_DNA"/>
</dbReference>
<dbReference type="InterPro" id="IPR029063">
    <property type="entry name" value="SAM-dependent_MTases_sf"/>
</dbReference>
<dbReference type="Proteomes" id="UP000799777">
    <property type="component" value="Unassembled WGS sequence"/>
</dbReference>
<name>A0A9P4H0N1_9PLEO</name>
<dbReference type="PANTHER" id="PTHR43591:SF10">
    <property type="entry name" value="ABC TRANSMEMBRANE TYPE-1 DOMAIN-CONTAINING PROTEIN-RELATED"/>
    <property type="match status" value="1"/>
</dbReference>
<dbReference type="Pfam" id="PF13489">
    <property type="entry name" value="Methyltransf_23"/>
    <property type="match status" value="1"/>
</dbReference>
<proteinExistence type="predicted"/>
<accession>A0A9P4H0N1</accession>
<dbReference type="PANTHER" id="PTHR43591">
    <property type="entry name" value="METHYLTRANSFERASE"/>
    <property type="match status" value="1"/>
</dbReference>
<organism evidence="2 3">
    <name type="scientific">Setomelanomma holmii</name>
    <dbReference type="NCBI Taxonomy" id="210430"/>
    <lineage>
        <taxon>Eukaryota</taxon>
        <taxon>Fungi</taxon>
        <taxon>Dikarya</taxon>
        <taxon>Ascomycota</taxon>
        <taxon>Pezizomycotina</taxon>
        <taxon>Dothideomycetes</taxon>
        <taxon>Pleosporomycetidae</taxon>
        <taxon>Pleosporales</taxon>
        <taxon>Pleosporineae</taxon>
        <taxon>Phaeosphaeriaceae</taxon>
        <taxon>Setomelanomma</taxon>
    </lineage>
</organism>
<keyword evidence="2" id="KW-0489">Methyltransferase</keyword>
<dbReference type="GO" id="GO:0032259">
    <property type="term" value="P:methylation"/>
    <property type="evidence" value="ECO:0007669"/>
    <property type="project" value="UniProtKB-KW"/>
</dbReference>
<dbReference type="AlphaFoldDB" id="A0A9P4H0N1"/>
<feature type="region of interest" description="Disordered" evidence="1">
    <location>
        <begin position="1"/>
        <end position="33"/>
    </location>
</feature>
<evidence type="ECO:0000256" key="1">
    <source>
        <dbReference type="SAM" id="MobiDB-lite"/>
    </source>
</evidence>
<dbReference type="GO" id="GO:0008168">
    <property type="term" value="F:methyltransferase activity"/>
    <property type="evidence" value="ECO:0007669"/>
    <property type="project" value="UniProtKB-KW"/>
</dbReference>
<evidence type="ECO:0000313" key="2">
    <source>
        <dbReference type="EMBL" id="KAF2025084.1"/>
    </source>
</evidence>
<dbReference type="OrthoDB" id="2013972at2759"/>
<keyword evidence="2" id="KW-0808">Transferase</keyword>
<protein>
    <submittedName>
        <fullName evidence="2">S-adenosyl-L-methionine-dependent methyltransferase</fullName>
    </submittedName>
</protein>
<dbReference type="CDD" id="cd02440">
    <property type="entry name" value="AdoMet_MTases"/>
    <property type="match status" value="1"/>
</dbReference>
<comment type="caution">
    <text evidence="2">The sequence shown here is derived from an EMBL/GenBank/DDBJ whole genome shotgun (WGS) entry which is preliminary data.</text>
</comment>
<dbReference type="Gene3D" id="3.40.50.150">
    <property type="entry name" value="Vaccinia Virus protein VP39"/>
    <property type="match status" value="1"/>
</dbReference>
<evidence type="ECO:0000313" key="3">
    <source>
        <dbReference type="Proteomes" id="UP000799777"/>
    </source>
</evidence>
<gene>
    <name evidence="2" type="ORF">EK21DRAFT_77227</name>
</gene>